<dbReference type="InterPro" id="IPR002173">
    <property type="entry name" value="Carboh/pur_kinase_PfkB_CS"/>
</dbReference>
<evidence type="ECO:0000256" key="7">
    <source>
        <dbReference type="ARBA" id="ARBA00022777"/>
    </source>
</evidence>
<feature type="binding site" evidence="12">
    <location>
        <position position="142"/>
    </location>
    <ligand>
        <name>substrate</name>
    </ligand>
</feature>
<comment type="subcellular location">
    <subcellularLocation>
        <location evidence="12">Cytoplasm</location>
    </subcellularLocation>
</comment>
<dbReference type="Proteomes" id="UP001176021">
    <property type="component" value="Unassembled WGS sequence"/>
</dbReference>
<feature type="binding site" evidence="12">
    <location>
        <position position="253"/>
    </location>
    <ligand>
        <name>substrate</name>
    </ligand>
</feature>
<feature type="domain" description="Carbohydrate kinase PfkB" evidence="13">
    <location>
        <begin position="6"/>
        <end position="294"/>
    </location>
</feature>
<accession>A0ABT8QV21</accession>
<evidence type="ECO:0000256" key="10">
    <source>
        <dbReference type="ARBA" id="ARBA00022958"/>
    </source>
</evidence>
<feature type="binding site" evidence="12">
    <location>
        <begin position="14"/>
        <end position="16"/>
    </location>
    <ligand>
        <name>substrate</name>
    </ligand>
</feature>
<comment type="caution">
    <text evidence="14">The sequence shown here is derived from an EMBL/GenBank/DDBJ whole genome shotgun (WGS) entry which is preliminary data.</text>
</comment>
<dbReference type="EMBL" id="JAMJEV010000013">
    <property type="protein sequence ID" value="MDO0824314.1"/>
    <property type="molecule type" value="Genomic_DNA"/>
</dbReference>
<evidence type="ECO:0000256" key="5">
    <source>
        <dbReference type="ARBA" id="ARBA00022723"/>
    </source>
</evidence>
<evidence type="ECO:0000256" key="12">
    <source>
        <dbReference type="HAMAP-Rule" id="MF_01987"/>
    </source>
</evidence>
<dbReference type="GO" id="GO:0004747">
    <property type="term" value="F:ribokinase activity"/>
    <property type="evidence" value="ECO:0007669"/>
    <property type="project" value="UniProtKB-EC"/>
</dbReference>
<feature type="binding site" evidence="12">
    <location>
        <position position="286"/>
    </location>
    <ligand>
        <name>K(+)</name>
        <dbReference type="ChEBI" id="CHEBI:29103"/>
    </ligand>
</feature>
<reference evidence="14" key="1">
    <citation type="submission" date="2022-05" db="EMBL/GenBank/DDBJ databases">
        <title>Expanded diversity of anoxic marine methylotrophy in a Black Sea sulfate reducing microorganism.</title>
        <authorList>
            <person name="Fischer P.Q."/>
            <person name="Stams A.J.M."/>
            <person name="Villanueva L."/>
            <person name="Sousa D.Z."/>
        </authorList>
    </citation>
    <scope>NUCLEOTIDE SEQUENCE</scope>
    <source>
        <strain evidence="14">P130</strain>
    </source>
</reference>
<comment type="subunit">
    <text evidence="12">Homodimer.</text>
</comment>
<feature type="binding site" evidence="12">
    <location>
        <begin position="42"/>
        <end position="46"/>
    </location>
    <ligand>
        <name>substrate</name>
    </ligand>
</feature>
<feature type="binding site" evidence="12">
    <location>
        <position position="186"/>
    </location>
    <ligand>
        <name>ATP</name>
        <dbReference type="ChEBI" id="CHEBI:30616"/>
    </ligand>
</feature>
<keyword evidence="7 12" id="KW-0418">Kinase</keyword>
<evidence type="ECO:0000256" key="11">
    <source>
        <dbReference type="ARBA" id="ARBA00023277"/>
    </source>
</evidence>
<sequence length="315" mass="33161">MDQRPKVVVIGSLNMDLVVKAVRAPKRGETVLGEEIHFVPGGKGANQAIGLARLGAETTMIGAVGSDAFGEELKNALQADGVSTSSIKVLDSQATGVASILLAEGDNSIVVVPGANAQCLPEDLDQYEGIISEADLVLLQLEIPLMTVEHAIRLARRHGTLVMLNPAPAQSLSQNLLRQVDYLTPNRSELALLTEMPEESAIDQGIQRLLEVGVSCCVTTLGAEGVAFKELGGSLVSISGHKVPVVDTTGAGDAFNAGLAYALAQRKSIREAAEFAVKVSALAVTKFGAQGGMPSLAEVEAYFRREADEKNRHLK</sequence>
<dbReference type="PROSITE" id="PS00584">
    <property type="entry name" value="PFKB_KINASES_2"/>
    <property type="match status" value="1"/>
</dbReference>
<feature type="binding site" evidence="12">
    <location>
        <position position="249"/>
    </location>
    <ligand>
        <name>K(+)</name>
        <dbReference type="ChEBI" id="CHEBI:29103"/>
    </ligand>
</feature>
<feature type="binding site" evidence="12">
    <location>
        <position position="288"/>
    </location>
    <ligand>
        <name>K(+)</name>
        <dbReference type="ChEBI" id="CHEBI:29103"/>
    </ligand>
</feature>
<keyword evidence="11 12" id="KW-0119">Carbohydrate metabolism</keyword>
<dbReference type="Pfam" id="PF00294">
    <property type="entry name" value="PfkB"/>
    <property type="match status" value="1"/>
</dbReference>
<keyword evidence="4 12" id="KW-0808">Transferase</keyword>
<feature type="binding site" evidence="12">
    <location>
        <begin position="220"/>
        <end position="225"/>
    </location>
    <ligand>
        <name>ATP</name>
        <dbReference type="ChEBI" id="CHEBI:30616"/>
    </ligand>
</feature>
<dbReference type="PRINTS" id="PR00990">
    <property type="entry name" value="RIBOKINASE"/>
</dbReference>
<keyword evidence="6 12" id="KW-0547">Nucleotide-binding</keyword>
<protein>
    <recommendedName>
        <fullName evidence="3 12">Ribokinase</fullName>
        <shortName evidence="12">RK</shortName>
        <ecNumber evidence="2 12">2.7.1.15</ecNumber>
    </recommendedName>
</protein>
<comment type="similarity">
    <text evidence="12">Belongs to the carbohydrate kinase PfkB family. Ribokinase subfamily.</text>
</comment>
<dbReference type="PANTHER" id="PTHR10584:SF166">
    <property type="entry name" value="RIBOKINASE"/>
    <property type="match status" value="1"/>
</dbReference>
<feature type="binding site" evidence="12">
    <location>
        <position position="247"/>
    </location>
    <ligand>
        <name>K(+)</name>
        <dbReference type="ChEBI" id="CHEBI:29103"/>
    </ligand>
</feature>
<dbReference type="InterPro" id="IPR029056">
    <property type="entry name" value="Ribokinase-like"/>
</dbReference>
<keyword evidence="5 12" id="KW-0479">Metal-binding</keyword>
<evidence type="ECO:0000259" key="13">
    <source>
        <dbReference type="Pfam" id="PF00294"/>
    </source>
</evidence>
<organism evidence="14 15">
    <name type="scientific">Desulfosporosinus nitroreducens</name>
    <dbReference type="NCBI Taxonomy" id="2018668"/>
    <lineage>
        <taxon>Bacteria</taxon>
        <taxon>Bacillati</taxon>
        <taxon>Bacillota</taxon>
        <taxon>Clostridia</taxon>
        <taxon>Eubacteriales</taxon>
        <taxon>Desulfitobacteriaceae</taxon>
        <taxon>Desulfosporosinus</taxon>
    </lineage>
</organism>
<comment type="similarity">
    <text evidence="1">Belongs to the carbohydrate kinase pfkB family.</text>
</comment>
<gene>
    <name evidence="12 14" type="primary">rbsK</name>
    <name evidence="14" type="ORF">M8H41_15835</name>
</gene>
<evidence type="ECO:0000256" key="9">
    <source>
        <dbReference type="ARBA" id="ARBA00022842"/>
    </source>
</evidence>
<comment type="catalytic activity">
    <reaction evidence="12">
        <text>D-ribose + ATP = D-ribose 5-phosphate + ADP + H(+)</text>
        <dbReference type="Rhea" id="RHEA:13697"/>
        <dbReference type="ChEBI" id="CHEBI:15378"/>
        <dbReference type="ChEBI" id="CHEBI:30616"/>
        <dbReference type="ChEBI" id="CHEBI:47013"/>
        <dbReference type="ChEBI" id="CHEBI:78346"/>
        <dbReference type="ChEBI" id="CHEBI:456216"/>
        <dbReference type="EC" id="2.7.1.15"/>
    </reaction>
</comment>
<comment type="activity regulation">
    <text evidence="12">Activated by a monovalent cation that binds near, but not in, the active site. The most likely occupant of the site in vivo is potassium. Ion binding induces a conformational change that may alter substrate affinity.</text>
</comment>
<feature type="binding site" evidence="12">
    <location>
        <position position="283"/>
    </location>
    <ligand>
        <name>K(+)</name>
        <dbReference type="ChEBI" id="CHEBI:29103"/>
    </ligand>
</feature>
<dbReference type="PROSITE" id="PS00583">
    <property type="entry name" value="PFKB_KINASES_1"/>
    <property type="match status" value="1"/>
</dbReference>
<dbReference type="InterPro" id="IPR002139">
    <property type="entry name" value="Ribo/fructo_kinase"/>
</dbReference>
<comment type="cofactor">
    <cofactor evidence="12">
        <name>Mg(2+)</name>
        <dbReference type="ChEBI" id="CHEBI:18420"/>
    </cofactor>
    <text evidence="12">Requires a divalent cation, most likely magnesium in vivo, as an electrophilic catalyst to aid phosphoryl group transfer. It is the chelate of the metal and the nucleotide that is the actual substrate.</text>
</comment>
<keyword evidence="8 12" id="KW-0067">ATP-binding</keyword>
<evidence type="ECO:0000313" key="15">
    <source>
        <dbReference type="Proteomes" id="UP001176021"/>
    </source>
</evidence>
<evidence type="ECO:0000256" key="1">
    <source>
        <dbReference type="ARBA" id="ARBA00005380"/>
    </source>
</evidence>
<keyword evidence="12" id="KW-0963">Cytoplasm</keyword>
<evidence type="ECO:0000256" key="3">
    <source>
        <dbReference type="ARBA" id="ARBA00016943"/>
    </source>
</evidence>
<keyword evidence="10 12" id="KW-0630">Potassium</keyword>
<dbReference type="PANTHER" id="PTHR10584">
    <property type="entry name" value="SUGAR KINASE"/>
    <property type="match status" value="1"/>
</dbReference>
<evidence type="ECO:0000256" key="4">
    <source>
        <dbReference type="ARBA" id="ARBA00022679"/>
    </source>
</evidence>
<name>A0ABT8QV21_9FIRM</name>
<dbReference type="InterPro" id="IPR011877">
    <property type="entry name" value="Ribokinase"/>
</dbReference>
<evidence type="ECO:0000256" key="2">
    <source>
        <dbReference type="ARBA" id="ARBA00012035"/>
    </source>
</evidence>
<evidence type="ECO:0000256" key="8">
    <source>
        <dbReference type="ARBA" id="ARBA00022840"/>
    </source>
</evidence>
<keyword evidence="9 12" id="KW-0460">Magnesium</keyword>
<evidence type="ECO:0000313" key="14">
    <source>
        <dbReference type="EMBL" id="MDO0824314.1"/>
    </source>
</evidence>
<evidence type="ECO:0000256" key="6">
    <source>
        <dbReference type="ARBA" id="ARBA00022741"/>
    </source>
</evidence>
<dbReference type="NCBIfam" id="TIGR02152">
    <property type="entry name" value="D_ribokin_bact"/>
    <property type="match status" value="1"/>
</dbReference>
<dbReference type="RefSeq" id="WP_302049283.1">
    <property type="nucleotide sequence ID" value="NZ_JAMJEV010000013.1"/>
</dbReference>
<comment type="function">
    <text evidence="12">Catalyzes the phosphorylation of ribose at O-5 in a reaction requiring ATP and magnesium. The resulting D-ribose-5-phosphate can then be used either for sythesis of nucleotides, histidine, and tryptophan, or as a component of the pentose phosphate pathway.</text>
</comment>
<feature type="active site" description="Proton acceptor" evidence="12">
    <location>
        <position position="253"/>
    </location>
</feature>
<dbReference type="Gene3D" id="3.40.1190.20">
    <property type="match status" value="1"/>
</dbReference>
<proteinExistence type="inferred from homology"/>
<comment type="caution">
    <text evidence="12">Lacks conserved residue(s) required for the propagation of feature annotation.</text>
</comment>
<dbReference type="CDD" id="cd01174">
    <property type="entry name" value="ribokinase"/>
    <property type="match status" value="1"/>
</dbReference>
<comment type="pathway">
    <text evidence="12">Carbohydrate metabolism; D-ribose degradation; D-ribose 5-phosphate from beta-D-ribopyranose: step 2/2.</text>
</comment>
<dbReference type="HAMAP" id="MF_01987">
    <property type="entry name" value="Ribokinase"/>
    <property type="match status" value="1"/>
</dbReference>
<dbReference type="EC" id="2.7.1.15" evidence="2 12"/>
<feature type="binding site" evidence="12">
    <location>
        <begin position="252"/>
        <end position="253"/>
    </location>
    <ligand>
        <name>ATP</name>
        <dbReference type="ChEBI" id="CHEBI:30616"/>
    </ligand>
</feature>
<dbReference type="InterPro" id="IPR011611">
    <property type="entry name" value="PfkB_dom"/>
</dbReference>
<dbReference type="SUPFAM" id="SSF53613">
    <property type="entry name" value="Ribokinase-like"/>
    <property type="match status" value="1"/>
</dbReference>
<keyword evidence="15" id="KW-1185">Reference proteome</keyword>